<dbReference type="GO" id="GO:0005886">
    <property type="term" value="C:plasma membrane"/>
    <property type="evidence" value="ECO:0007669"/>
    <property type="project" value="UniProtKB-SubCell"/>
</dbReference>
<evidence type="ECO:0000256" key="5">
    <source>
        <dbReference type="ARBA" id="ARBA00022989"/>
    </source>
</evidence>
<gene>
    <name evidence="9" type="primary">ndhC_3</name>
    <name evidence="9" type="ORF">NNJEOMEG_02031</name>
</gene>
<evidence type="ECO:0000313" key="10">
    <source>
        <dbReference type="Proteomes" id="UP000494245"/>
    </source>
</evidence>
<accession>A0A6V8LUD4</accession>
<keyword evidence="6 8" id="KW-0472">Membrane</keyword>
<evidence type="ECO:0000256" key="8">
    <source>
        <dbReference type="SAM" id="Phobius"/>
    </source>
</evidence>
<keyword evidence="9" id="KW-0560">Oxidoreductase</keyword>
<dbReference type="EMBL" id="BLTE01000008">
    <property type="protein sequence ID" value="GFK94191.1"/>
    <property type="molecule type" value="Genomic_DNA"/>
</dbReference>
<dbReference type="InterPro" id="IPR038430">
    <property type="entry name" value="NDAH_ubi_oxred_su3_sf"/>
</dbReference>
<name>A0A6V8LUD4_9BACT</name>
<dbReference type="GO" id="GO:0008137">
    <property type="term" value="F:NADH dehydrogenase (ubiquinone) activity"/>
    <property type="evidence" value="ECO:0007669"/>
    <property type="project" value="InterPro"/>
</dbReference>
<comment type="catalytic activity">
    <reaction evidence="7">
        <text>a quinone + NADH + 5 H(+)(in) = a quinol + NAD(+) + 4 H(+)(out)</text>
        <dbReference type="Rhea" id="RHEA:57888"/>
        <dbReference type="ChEBI" id="CHEBI:15378"/>
        <dbReference type="ChEBI" id="CHEBI:24646"/>
        <dbReference type="ChEBI" id="CHEBI:57540"/>
        <dbReference type="ChEBI" id="CHEBI:57945"/>
        <dbReference type="ChEBI" id="CHEBI:132124"/>
    </reaction>
</comment>
<dbReference type="AlphaFoldDB" id="A0A6V8LUD4"/>
<proteinExistence type="inferred from homology"/>
<feature type="transmembrane region" description="Helical" evidence="8">
    <location>
        <begin position="103"/>
        <end position="121"/>
    </location>
</feature>
<evidence type="ECO:0000256" key="7">
    <source>
        <dbReference type="RuleBase" id="RU003639"/>
    </source>
</evidence>
<comment type="similarity">
    <text evidence="2 7">Belongs to the complex I subunit 3 family.</text>
</comment>
<reference evidence="9 10" key="1">
    <citation type="submission" date="2020-04" db="EMBL/GenBank/DDBJ databases">
        <authorList>
            <consortium name="Desulfovibrio sp. FSS-1 genome sequencing consortium"/>
            <person name="Shimoshige H."/>
            <person name="Kobayashi H."/>
            <person name="Maekawa T."/>
        </authorList>
    </citation>
    <scope>NUCLEOTIDE SEQUENCE [LARGE SCALE GENOMIC DNA]</scope>
    <source>
        <strain evidence="9 10">SIID29052-01</strain>
    </source>
</reference>
<keyword evidence="3" id="KW-0813">Transport</keyword>
<reference evidence="9 10" key="2">
    <citation type="submission" date="2020-05" db="EMBL/GenBank/DDBJ databases">
        <title>Draft genome sequence of Desulfovibrio sp. strainFSS-1.</title>
        <authorList>
            <person name="Shimoshige H."/>
            <person name="Kobayashi H."/>
            <person name="Maekawa T."/>
        </authorList>
    </citation>
    <scope>NUCLEOTIDE SEQUENCE [LARGE SCALE GENOMIC DNA]</scope>
    <source>
        <strain evidence="9 10">SIID29052-01</strain>
    </source>
</reference>
<dbReference type="GO" id="GO:0016491">
    <property type="term" value="F:oxidoreductase activity"/>
    <property type="evidence" value="ECO:0007669"/>
    <property type="project" value="UniProtKB-KW"/>
</dbReference>
<dbReference type="PANTHER" id="PTHR11058:SF9">
    <property type="entry name" value="NADH-UBIQUINONE OXIDOREDUCTASE CHAIN 3"/>
    <property type="match status" value="1"/>
</dbReference>
<evidence type="ECO:0000313" key="9">
    <source>
        <dbReference type="EMBL" id="GFK94191.1"/>
    </source>
</evidence>
<evidence type="ECO:0000256" key="2">
    <source>
        <dbReference type="ARBA" id="ARBA00008472"/>
    </source>
</evidence>
<sequence>MTQQETLDLLYIAAFFLGGVGFALGPFVVAHLLAPRSTRNTVGRTLQLVECGIPPIGDAWIRFGAVYYLYALMFVAFAVDVLFLFPVALVYNKPGLVGDLQAFVEMFLFVGILSLVIVYAWKKGVFRWQRKTFSNR</sequence>
<comment type="caution">
    <text evidence="9">The sequence shown here is derived from an EMBL/GenBank/DDBJ whole genome shotgun (WGS) entry which is preliminary data.</text>
</comment>
<keyword evidence="10" id="KW-1185">Reference proteome</keyword>
<feature type="transmembrane region" description="Helical" evidence="8">
    <location>
        <begin position="12"/>
        <end position="34"/>
    </location>
</feature>
<dbReference type="Pfam" id="PF00507">
    <property type="entry name" value="Oxidored_q4"/>
    <property type="match status" value="1"/>
</dbReference>
<dbReference type="Gene3D" id="1.20.58.1610">
    <property type="entry name" value="NADH:ubiquinone/plastoquinone oxidoreductase, chain 3"/>
    <property type="match status" value="1"/>
</dbReference>
<keyword evidence="4 7" id="KW-0812">Transmembrane</keyword>
<feature type="transmembrane region" description="Helical" evidence="8">
    <location>
        <begin position="67"/>
        <end position="91"/>
    </location>
</feature>
<dbReference type="InterPro" id="IPR000440">
    <property type="entry name" value="NADH_UbQ/plastoQ_OxRdtase_su3"/>
</dbReference>
<dbReference type="GO" id="GO:0030964">
    <property type="term" value="C:NADH dehydrogenase complex"/>
    <property type="evidence" value="ECO:0007669"/>
    <property type="project" value="TreeGrafter"/>
</dbReference>
<evidence type="ECO:0000256" key="6">
    <source>
        <dbReference type="ARBA" id="ARBA00023136"/>
    </source>
</evidence>
<keyword evidence="7" id="KW-0520">NAD</keyword>
<evidence type="ECO:0000256" key="4">
    <source>
        <dbReference type="ARBA" id="ARBA00022692"/>
    </source>
</evidence>
<keyword evidence="5 8" id="KW-1133">Transmembrane helix</keyword>
<dbReference type="EC" id="7.1.1.-" evidence="7"/>
<comment type="subcellular location">
    <subcellularLocation>
        <location evidence="7">Cell membrane</location>
        <topology evidence="7">Multi-pass membrane protein</topology>
    </subcellularLocation>
    <subcellularLocation>
        <location evidence="1">Membrane</location>
    </subcellularLocation>
</comment>
<protein>
    <recommendedName>
        <fullName evidence="7">NADH-quinone oxidoreductase subunit</fullName>
        <ecNumber evidence="7">7.1.1.-</ecNumber>
    </recommendedName>
</protein>
<evidence type="ECO:0000256" key="3">
    <source>
        <dbReference type="ARBA" id="ARBA00022448"/>
    </source>
</evidence>
<dbReference type="GO" id="GO:0048038">
    <property type="term" value="F:quinone binding"/>
    <property type="evidence" value="ECO:0007669"/>
    <property type="project" value="UniProtKB-KW"/>
</dbReference>
<dbReference type="RefSeq" id="WP_173084027.1">
    <property type="nucleotide sequence ID" value="NZ_BLTE01000008.1"/>
</dbReference>
<comment type="function">
    <text evidence="7">NDH-1 shuttles electrons from NADH, via FMN and iron-sulfur (Fe-S) centers, to quinones in the respiratory chain.</text>
</comment>
<organism evidence="9 10">
    <name type="scientific">Fundidesulfovibrio magnetotacticus</name>
    <dbReference type="NCBI Taxonomy" id="2730080"/>
    <lineage>
        <taxon>Bacteria</taxon>
        <taxon>Pseudomonadati</taxon>
        <taxon>Thermodesulfobacteriota</taxon>
        <taxon>Desulfovibrionia</taxon>
        <taxon>Desulfovibrionales</taxon>
        <taxon>Desulfovibrionaceae</taxon>
        <taxon>Fundidesulfovibrio</taxon>
    </lineage>
</organism>
<keyword evidence="7" id="KW-0874">Quinone</keyword>
<dbReference type="PANTHER" id="PTHR11058">
    <property type="entry name" value="NADH-UBIQUINONE OXIDOREDUCTASE CHAIN 3"/>
    <property type="match status" value="1"/>
</dbReference>
<dbReference type="Proteomes" id="UP000494245">
    <property type="component" value="Unassembled WGS sequence"/>
</dbReference>
<evidence type="ECO:0000256" key="1">
    <source>
        <dbReference type="ARBA" id="ARBA00004370"/>
    </source>
</evidence>